<dbReference type="Proteomes" id="UP001608902">
    <property type="component" value="Unassembled WGS sequence"/>
</dbReference>
<evidence type="ECO:0000313" key="2">
    <source>
        <dbReference type="EMBL" id="MFH4979676.1"/>
    </source>
</evidence>
<accession>A0ABD6EQH0</accession>
<name>A0ABD6EQH0_9BILA</name>
<dbReference type="AlphaFoldDB" id="A0ABD6EQH0"/>
<evidence type="ECO:0000313" key="3">
    <source>
        <dbReference type="Proteomes" id="UP001608902"/>
    </source>
</evidence>
<protein>
    <submittedName>
        <fullName evidence="2">Uncharacterized protein</fullName>
    </submittedName>
</protein>
<proteinExistence type="predicted"/>
<organism evidence="2 3">
    <name type="scientific">Gnathostoma spinigerum</name>
    <dbReference type="NCBI Taxonomy" id="75299"/>
    <lineage>
        <taxon>Eukaryota</taxon>
        <taxon>Metazoa</taxon>
        <taxon>Ecdysozoa</taxon>
        <taxon>Nematoda</taxon>
        <taxon>Chromadorea</taxon>
        <taxon>Rhabditida</taxon>
        <taxon>Spirurina</taxon>
        <taxon>Gnathostomatomorpha</taxon>
        <taxon>Gnathostomatoidea</taxon>
        <taxon>Gnathostomatidae</taxon>
        <taxon>Gnathostoma</taxon>
    </lineage>
</organism>
<comment type="caution">
    <text evidence="2">The sequence shown here is derived from an EMBL/GenBank/DDBJ whole genome shotgun (WGS) entry which is preliminary data.</text>
</comment>
<evidence type="ECO:0000256" key="1">
    <source>
        <dbReference type="SAM" id="MobiDB-lite"/>
    </source>
</evidence>
<keyword evidence="3" id="KW-1185">Reference proteome</keyword>
<sequence length="71" mass="7511">MDEHVEALRMVIDLAEKKSVSKRGHVIAELNRPLNTIVEEEVVTGSFPPTVESTAVPGDDSEAPADPAASG</sequence>
<dbReference type="EMBL" id="JBGFUD010004502">
    <property type="protein sequence ID" value="MFH4979676.1"/>
    <property type="molecule type" value="Genomic_DNA"/>
</dbReference>
<gene>
    <name evidence="2" type="ORF">AB6A40_006385</name>
</gene>
<reference evidence="2 3" key="1">
    <citation type="submission" date="2024-08" db="EMBL/GenBank/DDBJ databases">
        <title>Gnathostoma spinigerum genome.</title>
        <authorList>
            <person name="Gonzalez-Bertolin B."/>
            <person name="Monzon S."/>
            <person name="Zaballos A."/>
            <person name="Jimenez P."/>
            <person name="Dekumyoy P."/>
            <person name="Varona S."/>
            <person name="Cuesta I."/>
            <person name="Sumanam S."/>
            <person name="Adisakwattana P."/>
            <person name="Gasser R.B."/>
            <person name="Hernandez-Gonzalez A."/>
            <person name="Young N.D."/>
            <person name="Perteguer M.J."/>
        </authorList>
    </citation>
    <scope>NUCLEOTIDE SEQUENCE [LARGE SCALE GENOMIC DNA]</scope>
    <source>
        <strain evidence="2">AL3</strain>
        <tissue evidence="2">Liver</tissue>
    </source>
</reference>
<feature type="region of interest" description="Disordered" evidence="1">
    <location>
        <begin position="48"/>
        <end position="71"/>
    </location>
</feature>